<dbReference type="Gene3D" id="2.60.120.260">
    <property type="entry name" value="Galactose-binding domain-like"/>
    <property type="match status" value="2"/>
</dbReference>
<dbReference type="Gene3D" id="3.40.50.880">
    <property type="match status" value="1"/>
</dbReference>
<dbReference type="Pfam" id="PF17132">
    <property type="entry name" value="Glyco_hydro_106"/>
    <property type="match status" value="1"/>
</dbReference>
<accession>A0A0W8FYB7</accession>
<dbReference type="InterPro" id="IPR008979">
    <property type="entry name" value="Galactose-bd-like_sf"/>
</dbReference>
<gene>
    <name evidence="1" type="ORF">ASZ90_004257</name>
</gene>
<dbReference type="SUPFAM" id="SSF49785">
    <property type="entry name" value="Galactose-binding domain-like"/>
    <property type="match status" value="2"/>
</dbReference>
<sequence>MNFAKLLVEGEKLTKENFANPPKAMGVLPFWFWNGEMEEEEMIWQMKEYHAKGISGLFIHGRFGESIGYLSDTWFERTKHAVKVAKEIGIDVWVYDEMNWPSGTAYRKVSQENPKLRQKYLEMVALPVPGPLFTFLEATDDRYVNTGNSKPIVAYACSEEEFQTNLNPDTIIDLTPNLSFNAVIPWEAPKGNWRLLYFLEKEIDYYIDALNPESTRKFLDETHEKYKAAVGEEFGKVMPGFYTDEPAMHYYHVGMQNQVIPWTTQMFKIFRERRGYDLKPYLGALFLDMGEKTAQIRYDFWKTLTEQYSESYYQQIREWCEANNVLFTGHLLGEEWIWMHARCEGNIFKHLKHMHITGVDHLYPIVGSKEAASQHVALKIASSAAHHYGSNQLLCESMGGTYWDCTLERMKWIANWEYVLGVTIFNNHGYHYSIEGERKRDWPPSQFYHHTWWKYYDNFVKYMSRLGHMLSGGKHIAKILMLYPINSAWANYKPSGPDQLFNLMQSDFDYLTDLLLRLHYDFDYTDEDILTEAEVVDGKLKINQEEFSVIFLPPITALQQSAFDKLHEFVEQGGIVIADTVIPITLLDAKDDNSLINIKKLFGKDPAELLKHLNNGSSFAVNKVSSIGKGSVYLFEGKGLSNEKKEVEIKKLLEEILVPDVTISEEDVFYLHKVKDDFDLYFFTNTQQVNHGEVDITFEKLGTPELWNPETGEIEKMNHYSVEENRLKITLPFDSTQSHFVIVRDELEKPYVASSNLTVTELTNEKLVGYSKEKIDKATANVISADGEKTVNADKIEKLADIKLNGSYSFDITEDNVLCIGKYKMIMEDDLSNLNEVINEDYDDSNWLDVTMGAWEMQLPQERDEATYPVTLWYRTSFEMKKVQVNPRILIDGFSGKEYTMFINGKEVKDKGRRSKMDAEIKEVDIKEYVKEGKNVVAVKLVVIRRTDGMLDLLKVVGDFTLNKNNNAYSIGEKVNTIELGDWAKQGYPHYSGTGVYTTEFDLPKEYLNGKLFLNVNCGEDVLEVKINDGKSKIALWNPYQLEITGLVKEGKNKIELSVTNTLINMLEAVEQKSGIFEPPVIIHAPVYEIKL</sequence>
<dbReference type="NCBIfam" id="NF045579">
    <property type="entry name" value="rhamnoside_JR"/>
    <property type="match status" value="1"/>
</dbReference>
<reference evidence="1" key="1">
    <citation type="journal article" date="2015" name="Proc. Natl. Acad. Sci. U.S.A.">
        <title>Networks of energetic and metabolic interactions define dynamics in microbial communities.</title>
        <authorList>
            <person name="Embree M."/>
            <person name="Liu J.K."/>
            <person name="Al-Bassam M.M."/>
            <person name="Zengler K."/>
        </authorList>
    </citation>
    <scope>NUCLEOTIDE SEQUENCE</scope>
</reference>
<name>A0A0W8FYB7_9ZZZZ</name>
<protein>
    <submittedName>
        <fullName evidence="1">Uncharacterized protein</fullName>
    </submittedName>
</protein>
<dbReference type="GO" id="GO:0004553">
    <property type="term" value="F:hydrolase activity, hydrolyzing O-glycosyl compounds"/>
    <property type="evidence" value="ECO:0007669"/>
    <property type="project" value="InterPro"/>
</dbReference>
<dbReference type="PANTHER" id="PTHR36848">
    <property type="entry name" value="DNA-BINDING PROTEIN (PUTATIVE SECRETED PROTEIN)-RELATED"/>
    <property type="match status" value="1"/>
</dbReference>
<proteinExistence type="predicted"/>
<organism evidence="1">
    <name type="scientific">hydrocarbon metagenome</name>
    <dbReference type="NCBI Taxonomy" id="938273"/>
    <lineage>
        <taxon>unclassified sequences</taxon>
        <taxon>metagenomes</taxon>
        <taxon>ecological metagenomes</taxon>
    </lineage>
</organism>
<dbReference type="AlphaFoldDB" id="A0A0W8FYB7"/>
<dbReference type="InterPro" id="IPR053161">
    <property type="entry name" value="Ulvan_degrading_GH"/>
</dbReference>
<evidence type="ECO:0000313" key="1">
    <source>
        <dbReference type="EMBL" id="KUG25912.1"/>
    </source>
</evidence>
<dbReference type="GO" id="GO:0005975">
    <property type="term" value="P:carbohydrate metabolic process"/>
    <property type="evidence" value="ECO:0007669"/>
    <property type="project" value="InterPro"/>
</dbReference>
<dbReference type="PANTHER" id="PTHR36848:SF2">
    <property type="entry name" value="SECRETED PROTEIN"/>
    <property type="match status" value="1"/>
</dbReference>
<dbReference type="EMBL" id="LNQE01000575">
    <property type="protein sequence ID" value="KUG25912.1"/>
    <property type="molecule type" value="Genomic_DNA"/>
</dbReference>
<comment type="caution">
    <text evidence="1">The sequence shown here is derived from an EMBL/GenBank/DDBJ whole genome shotgun (WGS) entry which is preliminary data.</text>
</comment>
<dbReference type="InterPro" id="IPR029062">
    <property type="entry name" value="Class_I_gatase-like"/>
</dbReference>
<dbReference type="CDD" id="cd03143">
    <property type="entry name" value="A4_beta-galactosidase_middle_domain"/>
    <property type="match status" value="1"/>
</dbReference>